<feature type="domain" description="Alpha/beta hydrolase" evidence="2">
    <location>
        <begin position="39"/>
        <end position="473"/>
    </location>
</feature>
<evidence type="ECO:0000313" key="4">
    <source>
        <dbReference type="Proteomes" id="UP000636960"/>
    </source>
</evidence>
<dbReference type="AlphaFoldDB" id="A0A919JSX4"/>
<sequence>MISRTGAALLASLLAGIVAAPVPATASGPGTGTVPVPVVTGPIPATGESHPFFATDLDLAARGYLEQEFFYRGAANVYDATVAPGIGARPSPSPTAAIVSTGHHYQTRMVVRRPARADRFNGTVIVEWLNATSQYDVEALWFRTHEFLLRDGYAWVGITAQSAPVTHPALGLKAFDPHRYGGLDLTAGGTLTSGDPLSFDVYAQGLQAVRRTGVLGTLRPGIRTVIAAGVSQSAGRVSVFANAIQPRNRPVADAALLYVGGERLRADLTMPVFKVLSETEFAAAPASNASEVSSLQPDTGLMRTWAVAGTSHSDWASFAVRYALLQRDQPTAALQDNCARPSRSRIPDRYSLSAAMHHLARWAQRRAVPPTAPLISLAPGGLTVVRDAGGNALGGLRLAPFEVPVAVDTGVNENRPGATGLCFLNGTHLPFDRATLTSRYPDRRTYLTRFTAAVRDNLRDGYVLPADAGEMLRDARSSLAGRDLECAELCANVAQFPVQPSTQLLRDHTAFLYLRGADRLLDALDHATLAVARGQTDPAHRQTQYSRAIRWLETYRVLLDRMRQHGRVTEGQARLLDGYSAVLIERLSPADPG</sequence>
<dbReference type="RefSeq" id="WP_203780554.1">
    <property type="nucleotide sequence ID" value="NZ_BOMV01000012.1"/>
</dbReference>
<evidence type="ECO:0000313" key="3">
    <source>
        <dbReference type="EMBL" id="GIE94230.1"/>
    </source>
</evidence>
<accession>A0A919JSX4</accession>
<reference evidence="3" key="1">
    <citation type="submission" date="2021-01" db="EMBL/GenBank/DDBJ databases">
        <title>Whole genome shotgun sequence of Actinoplanes rishiriensis NBRC 108556.</title>
        <authorList>
            <person name="Komaki H."/>
            <person name="Tamura T."/>
        </authorList>
    </citation>
    <scope>NUCLEOTIDE SEQUENCE</scope>
    <source>
        <strain evidence="3">NBRC 108556</strain>
    </source>
</reference>
<dbReference type="EMBL" id="BOMV01000012">
    <property type="protein sequence ID" value="GIE94230.1"/>
    <property type="molecule type" value="Genomic_DNA"/>
</dbReference>
<evidence type="ECO:0000256" key="1">
    <source>
        <dbReference type="SAM" id="SignalP"/>
    </source>
</evidence>
<proteinExistence type="predicted"/>
<dbReference type="Proteomes" id="UP000636960">
    <property type="component" value="Unassembled WGS sequence"/>
</dbReference>
<feature type="signal peptide" evidence="1">
    <location>
        <begin position="1"/>
        <end position="26"/>
    </location>
</feature>
<keyword evidence="1" id="KW-0732">Signal</keyword>
<organism evidence="3 4">
    <name type="scientific">Paractinoplanes rishiriensis</name>
    <dbReference type="NCBI Taxonomy" id="1050105"/>
    <lineage>
        <taxon>Bacteria</taxon>
        <taxon>Bacillati</taxon>
        <taxon>Actinomycetota</taxon>
        <taxon>Actinomycetes</taxon>
        <taxon>Micromonosporales</taxon>
        <taxon>Micromonosporaceae</taxon>
        <taxon>Paractinoplanes</taxon>
    </lineage>
</organism>
<protein>
    <recommendedName>
        <fullName evidence="2">Alpha/beta hydrolase domain-containing protein</fullName>
    </recommendedName>
</protein>
<feature type="chain" id="PRO_5037251594" description="Alpha/beta hydrolase domain-containing protein" evidence="1">
    <location>
        <begin position="27"/>
        <end position="593"/>
    </location>
</feature>
<gene>
    <name evidence="3" type="ORF">Ari01nite_16950</name>
</gene>
<dbReference type="InterPro" id="IPR045394">
    <property type="entry name" value="Abhydrolase_dom"/>
</dbReference>
<keyword evidence="4" id="KW-1185">Reference proteome</keyword>
<evidence type="ECO:0000259" key="2">
    <source>
        <dbReference type="Pfam" id="PF20091"/>
    </source>
</evidence>
<comment type="caution">
    <text evidence="3">The sequence shown here is derived from an EMBL/GenBank/DDBJ whole genome shotgun (WGS) entry which is preliminary data.</text>
</comment>
<name>A0A919JSX4_9ACTN</name>
<dbReference type="Pfam" id="PF20091">
    <property type="entry name" value="Abhydrolase_10"/>
    <property type="match status" value="1"/>
</dbReference>